<dbReference type="AlphaFoldDB" id="A0A381YR03"/>
<dbReference type="EMBL" id="UINC01018828">
    <property type="protein sequence ID" value="SVA79380.1"/>
    <property type="molecule type" value="Genomic_DNA"/>
</dbReference>
<protein>
    <submittedName>
        <fullName evidence="1">Uncharacterized protein</fullName>
    </submittedName>
</protein>
<name>A0A381YR03_9ZZZZ</name>
<accession>A0A381YR03</accession>
<organism evidence="1">
    <name type="scientific">marine metagenome</name>
    <dbReference type="NCBI Taxonomy" id="408172"/>
    <lineage>
        <taxon>unclassified sequences</taxon>
        <taxon>metagenomes</taxon>
        <taxon>ecological metagenomes</taxon>
    </lineage>
</organism>
<sequence>MHNKNRIKNLFITIIISLCCLSRYSTAQTVTFSEGDIFEYATYYIGNFNIQTGESDVQMFRYKLSSEYGYENDVFVKLWFRISMISPALGIDTDKTLIILETDPFQLRADLWIDSRDLSNATNTIYDVNGNAVNISSPPPIEIIEVGQFEQMLAAILTTGKLADGEYTFRVIVKSSESETDTFETTDEVEKTFIVRTPSALSLESPGSSALADSSENEIFTNYPVFNWSSQACTGCEYYLRVAEFKSSYHSTLGEAIEDETTYPFNQSEGWKLVEGGVSTFQYPASGVYPLEMGRLYVWQVKESRPTTSGNEDLISEIYLFKIAVLGREAESFGETQELGPLLQSLKQALGDGQFTALFGSNGDLEGYNPTGRFTLNGETVDETSATEIITQIINGNIPNIDVQVGE</sequence>
<proteinExistence type="predicted"/>
<gene>
    <name evidence="1" type="ORF">METZ01_LOCUS132234</name>
</gene>
<reference evidence="1" key="1">
    <citation type="submission" date="2018-05" db="EMBL/GenBank/DDBJ databases">
        <authorList>
            <person name="Lanie J.A."/>
            <person name="Ng W.-L."/>
            <person name="Kazmierczak K.M."/>
            <person name="Andrzejewski T.M."/>
            <person name="Davidsen T.M."/>
            <person name="Wayne K.J."/>
            <person name="Tettelin H."/>
            <person name="Glass J.I."/>
            <person name="Rusch D."/>
            <person name="Podicherti R."/>
            <person name="Tsui H.-C.T."/>
            <person name="Winkler M.E."/>
        </authorList>
    </citation>
    <scope>NUCLEOTIDE SEQUENCE</scope>
</reference>
<evidence type="ECO:0000313" key="1">
    <source>
        <dbReference type="EMBL" id="SVA79380.1"/>
    </source>
</evidence>